<keyword evidence="1" id="KW-0677">Repeat</keyword>
<keyword evidence="5" id="KW-1185">Reference proteome</keyword>
<keyword evidence="2" id="KW-1133">Transmembrane helix</keyword>
<keyword evidence="2" id="KW-0812">Transmembrane</keyword>
<dbReference type="RefSeq" id="WP_160549372.1">
    <property type="nucleotide sequence ID" value="NZ_JBHLUU010000095.1"/>
</dbReference>
<keyword evidence="2" id="KW-0472">Membrane</keyword>
<gene>
    <name evidence="4" type="ORF">ACFFHF_13255</name>
</gene>
<evidence type="ECO:0000256" key="2">
    <source>
        <dbReference type="SAM" id="Phobius"/>
    </source>
</evidence>
<accession>A0ABV6KTJ0</accession>
<evidence type="ECO:0000313" key="5">
    <source>
        <dbReference type="Proteomes" id="UP001589738"/>
    </source>
</evidence>
<dbReference type="EMBL" id="JBHLUU010000095">
    <property type="protein sequence ID" value="MFC0476200.1"/>
    <property type="molecule type" value="Genomic_DNA"/>
</dbReference>
<dbReference type="InterPro" id="IPR015943">
    <property type="entry name" value="WD40/YVTN_repeat-like_dom_sf"/>
</dbReference>
<evidence type="ECO:0000313" key="4">
    <source>
        <dbReference type="EMBL" id="MFC0476200.1"/>
    </source>
</evidence>
<organism evidence="4 5">
    <name type="scientific">Robertmurraya beringensis</name>
    <dbReference type="NCBI Taxonomy" id="641660"/>
    <lineage>
        <taxon>Bacteria</taxon>
        <taxon>Bacillati</taxon>
        <taxon>Bacillota</taxon>
        <taxon>Bacilli</taxon>
        <taxon>Bacillales</taxon>
        <taxon>Bacillaceae</taxon>
        <taxon>Robertmurraya</taxon>
    </lineage>
</organism>
<feature type="transmembrane region" description="Helical" evidence="2">
    <location>
        <begin position="12"/>
        <end position="31"/>
    </location>
</feature>
<feature type="domain" description="Sortilin N-terminal" evidence="3">
    <location>
        <begin position="111"/>
        <end position="241"/>
    </location>
</feature>
<dbReference type="Pfam" id="PF15902">
    <property type="entry name" value="Sortilin-Vps10"/>
    <property type="match status" value="1"/>
</dbReference>
<dbReference type="Proteomes" id="UP001589738">
    <property type="component" value="Unassembled WGS sequence"/>
</dbReference>
<dbReference type="InterPro" id="IPR031778">
    <property type="entry name" value="Sortilin_N"/>
</dbReference>
<dbReference type="Gene3D" id="2.130.10.10">
    <property type="entry name" value="YVTN repeat-like/Quinoprotein amine dehydrogenase"/>
    <property type="match status" value="1"/>
</dbReference>
<dbReference type="NCBIfam" id="NF045728">
    <property type="entry name" value="glycosyl_F510_1955"/>
    <property type="match status" value="1"/>
</dbReference>
<comment type="caution">
    <text evidence="4">The sequence shown here is derived from an EMBL/GenBank/DDBJ whole genome shotgun (WGS) entry which is preliminary data.</text>
</comment>
<dbReference type="SUPFAM" id="SSF110296">
    <property type="entry name" value="Oligoxyloglucan reducing end-specific cellobiohydrolase"/>
    <property type="match status" value="1"/>
</dbReference>
<proteinExistence type="predicted"/>
<name>A0ABV6KTJ0_9BACI</name>
<sequence>MSRKKMQKKSKNGLGWLLLGIMVVFIGLIFIPKNKTESISFPDLHGLSFSSDGTKLVAAVHDGLREYSDGKWTTPDGEKNDYMGYSPIKNGFYSSGHPGPTSSLKNPLGIVKSQDNGKTIDVVDLHGEVDFHSLTVGYETEDLYVYTPEPNSKMKEAGFYYSKDKAKSWNEMDLNGLTGNPRTIIAHPTQKGVVVIGTDKGLYLSNDYGESFQLLSDDIIASTGTISSQDELIVGQNTDEKKIIKIGLNNKEVMNVDLPKNIDGNIMYITNNYNNPDEIAIATDQINVYVSKNNGADWESIVNLGKGINQE</sequence>
<evidence type="ECO:0000259" key="3">
    <source>
        <dbReference type="Pfam" id="PF15902"/>
    </source>
</evidence>
<reference evidence="4 5" key="1">
    <citation type="submission" date="2024-09" db="EMBL/GenBank/DDBJ databases">
        <authorList>
            <person name="Sun Q."/>
            <person name="Mori K."/>
        </authorList>
    </citation>
    <scope>NUCLEOTIDE SEQUENCE [LARGE SCALE GENOMIC DNA]</scope>
    <source>
        <strain evidence="4 5">CGMCC 1.9126</strain>
    </source>
</reference>
<evidence type="ECO:0000256" key="1">
    <source>
        <dbReference type="ARBA" id="ARBA00022737"/>
    </source>
</evidence>
<dbReference type="InterPro" id="IPR054817">
    <property type="entry name" value="Glycosyl_F510_1955-like"/>
</dbReference>
<protein>
    <submittedName>
        <fullName evidence="4">F510_1955 family glycosylhydrolase</fullName>
    </submittedName>
</protein>